<reference evidence="5 6" key="1">
    <citation type="submission" date="2018-09" db="EMBL/GenBank/DDBJ databases">
        <title>Whole genome based analysis of evolution and adaptive divergence in Indian and Brazilian strains of Azospirillum brasilense.</title>
        <authorList>
            <person name="Singh C."/>
            <person name="Tripathi A.K."/>
        </authorList>
    </citation>
    <scope>NUCLEOTIDE SEQUENCE [LARGE SCALE GENOMIC DNA]</scope>
    <source>
        <strain evidence="5 6">MTCC4038</strain>
        <plasmid evidence="5 6">p3</plasmid>
    </source>
</reference>
<name>A0A4D8QWB8_AZOBR</name>
<dbReference type="InterPro" id="IPR016032">
    <property type="entry name" value="Sig_transdc_resp-reg_C-effctor"/>
</dbReference>
<dbReference type="EMBL" id="CP032342">
    <property type="protein sequence ID" value="QCO12863.1"/>
    <property type="molecule type" value="Genomic_DNA"/>
</dbReference>
<dbReference type="Proteomes" id="UP000298774">
    <property type="component" value="Plasmid p3"/>
</dbReference>
<dbReference type="PANTHER" id="PTHR44688">
    <property type="entry name" value="DNA-BINDING TRANSCRIPTIONAL ACTIVATOR DEVR_DOSR"/>
    <property type="match status" value="1"/>
</dbReference>
<dbReference type="SUPFAM" id="SSF46894">
    <property type="entry name" value="C-terminal effector domain of the bipartite response regulators"/>
    <property type="match status" value="1"/>
</dbReference>
<dbReference type="PROSITE" id="PS50043">
    <property type="entry name" value="HTH_LUXR_2"/>
    <property type="match status" value="1"/>
</dbReference>
<organism evidence="5 6">
    <name type="scientific">Azospirillum brasilense</name>
    <dbReference type="NCBI Taxonomy" id="192"/>
    <lineage>
        <taxon>Bacteria</taxon>
        <taxon>Pseudomonadati</taxon>
        <taxon>Pseudomonadota</taxon>
        <taxon>Alphaproteobacteria</taxon>
        <taxon>Rhodospirillales</taxon>
        <taxon>Azospirillaceae</taxon>
        <taxon>Azospirillum</taxon>
    </lineage>
</organism>
<accession>A0A4D8QWB8</accession>
<dbReference type="GeneID" id="99614040"/>
<feature type="domain" description="HTH luxR-type" evidence="4">
    <location>
        <begin position="1"/>
        <end position="68"/>
    </location>
</feature>
<evidence type="ECO:0000313" key="6">
    <source>
        <dbReference type="Proteomes" id="UP000298774"/>
    </source>
</evidence>
<evidence type="ECO:0000256" key="3">
    <source>
        <dbReference type="ARBA" id="ARBA00023163"/>
    </source>
</evidence>
<dbReference type="Pfam" id="PF00196">
    <property type="entry name" value="GerE"/>
    <property type="match status" value="1"/>
</dbReference>
<evidence type="ECO:0000256" key="1">
    <source>
        <dbReference type="ARBA" id="ARBA00023015"/>
    </source>
</evidence>
<dbReference type="Gene3D" id="1.10.10.10">
    <property type="entry name" value="Winged helix-like DNA-binding domain superfamily/Winged helix DNA-binding domain"/>
    <property type="match status" value="1"/>
</dbReference>
<dbReference type="GO" id="GO:0006355">
    <property type="term" value="P:regulation of DNA-templated transcription"/>
    <property type="evidence" value="ECO:0007669"/>
    <property type="project" value="InterPro"/>
</dbReference>
<sequence>MQAANQSLTPAESSVLRHLCGGGSPSNKMIAVRIGCSERTVEAHIRAASHKLGVAGRVGLAVWAVRNLPAEQVAA</sequence>
<evidence type="ECO:0000256" key="2">
    <source>
        <dbReference type="ARBA" id="ARBA00023125"/>
    </source>
</evidence>
<evidence type="ECO:0000259" key="4">
    <source>
        <dbReference type="PROSITE" id="PS50043"/>
    </source>
</evidence>
<proteinExistence type="predicted"/>
<keyword evidence="1" id="KW-0805">Transcription regulation</keyword>
<geneLocation type="plasmid" evidence="5 6">
    <name>p3</name>
</geneLocation>
<keyword evidence="2 5" id="KW-0238">DNA-binding</keyword>
<dbReference type="PANTHER" id="PTHR44688:SF16">
    <property type="entry name" value="DNA-BINDING TRANSCRIPTIONAL ACTIVATOR DEVR_DOSR"/>
    <property type="match status" value="1"/>
</dbReference>
<gene>
    <name evidence="5" type="ORF">D3868_28045</name>
</gene>
<dbReference type="AlphaFoldDB" id="A0A4D8QWB8"/>
<keyword evidence="5" id="KW-0614">Plasmid</keyword>
<dbReference type="RefSeq" id="WP_035681339.1">
    <property type="nucleotide sequence ID" value="NZ_CP032342.1"/>
</dbReference>
<dbReference type="InterPro" id="IPR000792">
    <property type="entry name" value="Tscrpt_reg_LuxR_C"/>
</dbReference>
<dbReference type="SMART" id="SM00421">
    <property type="entry name" value="HTH_LUXR"/>
    <property type="match status" value="1"/>
</dbReference>
<keyword evidence="3" id="KW-0804">Transcription</keyword>
<dbReference type="GO" id="GO:0003677">
    <property type="term" value="F:DNA binding"/>
    <property type="evidence" value="ECO:0007669"/>
    <property type="project" value="UniProtKB-KW"/>
</dbReference>
<evidence type="ECO:0000313" key="5">
    <source>
        <dbReference type="EMBL" id="QCO12863.1"/>
    </source>
</evidence>
<protein>
    <submittedName>
        <fullName evidence="5">DNA-binding response regulator</fullName>
    </submittedName>
</protein>
<dbReference type="InterPro" id="IPR036388">
    <property type="entry name" value="WH-like_DNA-bd_sf"/>
</dbReference>
<dbReference type="CDD" id="cd06170">
    <property type="entry name" value="LuxR_C_like"/>
    <property type="match status" value="1"/>
</dbReference>